<sequence length="196" mass="21856">MANVFYLMGASGSQKDTLINALKTLITNDSLMIAPRYRAPLPAHIDRNDIGLSSEEFQRRSAMQRIIFRWEANGNSYGLGSETEAWLALGQSVLVKGSRESLKTAKAHFGKTLVPILIHADNNLLRSQMLQSGTASSSEIEARLIRAQAYVTSLAPHCHLIKLERDINKTIQALETLIRMHLNTEKNHHEVCVDHA</sequence>
<reference evidence="2 3" key="1">
    <citation type="submission" date="2019-01" db="EMBL/GenBank/DDBJ databases">
        <authorList>
            <person name="Chen W.-M."/>
        </authorList>
    </citation>
    <scope>NUCLEOTIDE SEQUENCE [LARGE SCALE GENOMIC DNA]</scope>
    <source>
        <strain evidence="2 3">HPM-16</strain>
    </source>
</reference>
<organism evidence="2 3">
    <name type="scientific">Neptunomonas marina</name>
    <dbReference type="NCBI Taxonomy" id="1815562"/>
    <lineage>
        <taxon>Bacteria</taxon>
        <taxon>Pseudomonadati</taxon>
        <taxon>Pseudomonadota</taxon>
        <taxon>Gammaproteobacteria</taxon>
        <taxon>Oceanospirillales</taxon>
        <taxon>Oceanospirillaceae</taxon>
        <taxon>Neptunomonas</taxon>
    </lineage>
</organism>
<dbReference type="AlphaFoldDB" id="A0A437Q4B7"/>
<dbReference type="SUPFAM" id="SSF52540">
    <property type="entry name" value="P-loop containing nucleoside triphosphate hydrolases"/>
    <property type="match status" value="1"/>
</dbReference>
<protein>
    <recommendedName>
        <fullName evidence="1">Guanylate kinase/L-type calcium channel beta subunit domain-containing protein</fullName>
    </recommendedName>
</protein>
<dbReference type="Gene3D" id="3.40.50.300">
    <property type="entry name" value="P-loop containing nucleotide triphosphate hydrolases"/>
    <property type="match status" value="1"/>
</dbReference>
<evidence type="ECO:0000313" key="2">
    <source>
        <dbReference type="EMBL" id="RVU29367.1"/>
    </source>
</evidence>
<name>A0A437Q4B7_9GAMM</name>
<dbReference type="Proteomes" id="UP000282818">
    <property type="component" value="Unassembled WGS sequence"/>
</dbReference>
<keyword evidence="3" id="KW-1185">Reference proteome</keyword>
<dbReference type="InterPro" id="IPR027417">
    <property type="entry name" value="P-loop_NTPase"/>
</dbReference>
<dbReference type="RefSeq" id="WP_127695768.1">
    <property type="nucleotide sequence ID" value="NZ_SACQ01000010.1"/>
</dbReference>
<evidence type="ECO:0000259" key="1">
    <source>
        <dbReference type="SMART" id="SM00072"/>
    </source>
</evidence>
<comment type="caution">
    <text evidence="2">The sequence shown here is derived from an EMBL/GenBank/DDBJ whole genome shotgun (WGS) entry which is preliminary data.</text>
</comment>
<dbReference type="InterPro" id="IPR008145">
    <property type="entry name" value="GK/Ca_channel_bsu"/>
</dbReference>
<accession>A0A437Q4B7</accession>
<dbReference type="SMART" id="SM00072">
    <property type="entry name" value="GuKc"/>
    <property type="match status" value="1"/>
</dbReference>
<gene>
    <name evidence="2" type="ORF">EOE65_16480</name>
</gene>
<dbReference type="EMBL" id="SACQ01000010">
    <property type="protein sequence ID" value="RVU29367.1"/>
    <property type="molecule type" value="Genomic_DNA"/>
</dbReference>
<proteinExistence type="predicted"/>
<feature type="domain" description="Guanylate kinase/L-type calcium channel beta subunit" evidence="1">
    <location>
        <begin position="1"/>
        <end position="182"/>
    </location>
</feature>
<evidence type="ECO:0000313" key="3">
    <source>
        <dbReference type="Proteomes" id="UP000282818"/>
    </source>
</evidence>